<gene>
    <name evidence="2" type="ORF">GXW71_18840</name>
</gene>
<protein>
    <submittedName>
        <fullName evidence="2">Uncharacterized protein</fullName>
    </submittedName>
</protein>
<evidence type="ECO:0000313" key="2">
    <source>
        <dbReference type="EMBL" id="MBR0666424.1"/>
    </source>
</evidence>
<reference evidence="3" key="1">
    <citation type="journal article" date="2021" name="Syst. Appl. Microbiol.">
        <title>Roseomonas hellenica sp. nov., isolated from roots of wild-growing Alkanna tinctoria.</title>
        <authorList>
            <person name="Rat A."/>
            <person name="Naranjo H.D."/>
            <person name="Lebbe L."/>
            <person name="Cnockaert M."/>
            <person name="Krigas N."/>
            <person name="Grigoriadou K."/>
            <person name="Maloupa E."/>
            <person name="Willems A."/>
        </authorList>
    </citation>
    <scope>NUCLEOTIDE SEQUENCE [LARGE SCALE GENOMIC DNA]</scope>
    <source>
        <strain evidence="3">LMG 31523</strain>
    </source>
</reference>
<keyword evidence="3" id="KW-1185">Reference proteome</keyword>
<evidence type="ECO:0000313" key="3">
    <source>
        <dbReference type="Proteomes" id="UP001196870"/>
    </source>
</evidence>
<evidence type="ECO:0000256" key="1">
    <source>
        <dbReference type="SAM" id="MobiDB-lite"/>
    </source>
</evidence>
<dbReference type="RefSeq" id="WP_211854099.1">
    <property type="nucleotide sequence ID" value="NZ_JAAGBB010000023.1"/>
</dbReference>
<comment type="caution">
    <text evidence="2">The sequence shown here is derived from an EMBL/GenBank/DDBJ whole genome shotgun (WGS) entry which is preliminary data.</text>
</comment>
<name>A0ABS5F1I7_9PROT</name>
<proteinExistence type="predicted"/>
<feature type="compositionally biased region" description="Basic and acidic residues" evidence="1">
    <location>
        <begin position="7"/>
        <end position="31"/>
    </location>
</feature>
<sequence length="55" mass="6074">MPGTEQSGERAARRAAVEATPHDHHEPHTDLEPLLERISEEMTMKAARLRSTAPG</sequence>
<dbReference type="EMBL" id="JAAGBB010000023">
    <property type="protein sequence ID" value="MBR0666424.1"/>
    <property type="molecule type" value="Genomic_DNA"/>
</dbReference>
<dbReference type="Proteomes" id="UP001196870">
    <property type="component" value="Unassembled WGS sequence"/>
</dbReference>
<accession>A0ABS5F1I7</accession>
<organism evidence="2 3">
    <name type="scientific">Plastoroseomonas hellenica</name>
    <dbReference type="NCBI Taxonomy" id="2687306"/>
    <lineage>
        <taxon>Bacteria</taxon>
        <taxon>Pseudomonadati</taxon>
        <taxon>Pseudomonadota</taxon>
        <taxon>Alphaproteobacteria</taxon>
        <taxon>Acetobacterales</taxon>
        <taxon>Acetobacteraceae</taxon>
        <taxon>Plastoroseomonas</taxon>
    </lineage>
</organism>
<feature type="region of interest" description="Disordered" evidence="1">
    <location>
        <begin position="1"/>
        <end position="31"/>
    </location>
</feature>